<evidence type="ECO:0000313" key="3">
    <source>
        <dbReference type="EMBL" id="MEC4721634.1"/>
    </source>
</evidence>
<evidence type="ECO:0000256" key="1">
    <source>
        <dbReference type="SAM" id="Phobius"/>
    </source>
</evidence>
<dbReference type="Proteomes" id="UP001352263">
    <property type="component" value="Unassembled WGS sequence"/>
</dbReference>
<proteinExistence type="predicted"/>
<gene>
    <name evidence="3" type="ORF">RY831_20920</name>
</gene>
<dbReference type="EMBL" id="JAWIIV010000020">
    <property type="protein sequence ID" value="MEC4721634.1"/>
    <property type="molecule type" value="Genomic_DNA"/>
</dbReference>
<organism evidence="3 4">
    <name type="scientific">Noviherbaspirillum album</name>
    <dbReference type="NCBI Taxonomy" id="3080276"/>
    <lineage>
        <taxon>Bacteria</taxon>
        <taxon>Pseudomonadati</taxon>
        <taxon>Pseudomonadota</taxon>
        <taxon>Betaproteobacteria</taxon>
        <taxon>Burkholderiales</taxon>
        <taxon>Oxalobacteraceae</taxon>
        <taxon>Noviherbaspirillum</taxon>
    </lineage>
</organism>
<reference evidence="3 4" key="1">
    <citation type="submission" date="2023-10" db="EMBL/GenBank/DDBJ databases">
        <title>Noviherbaspirillum sp. CPCC 100848 genome assembly.</title>
        <authorList>
            <person name="Li X.Y."/>
            <person name="Fang X.M."/>
        </authorList>
    </citation>
    <scope>NUCLEOTIDE SEQUENCE [LARGE SCALE GENOMIC DNA]</scope>
    <source>
        <strain evidence="3 4">CPCC 100848</strain>
    </source>
</reference>
<keyword evidence="1" id="KW-0472">Membrane</keyword>
<evidence type="ECO:0000313" key="4">
    <source>
        <dbReference type="Proteomes" id="UP001352263"/>
    </source>
</evidence>
<evidence type="ECO:0000256" key="2">
    <source>
        <dbReference type="SAM" id="SignalP"/>
    </source>
</evidence>
<protein>
    <submittedName>
        <fullName evidence="3">Uncharacterized protein</fullName>
    </submittedName>
</protein>
<feature type="chain" id="PRO_5046040955" evidence="2">
    <location>
        <begin position="20"/>
        <end position="186"/>
    </location>
</feature>
<keyword evidence="1" id="KW-1133">Transmembrane helix</keyword>
<dbReference type="RefSeq" id="WP_326508319.1">
    <property type="nucleotide sequence ID" value="NZ_JAWIIV010000020.1"/>
</dbReference>
<comment type="caution">
    <text evidence="3">The sequence shown here is derived from an EMBL/GenBank/DDBJ whole genome shotgun (WGS) entry which is preliminary data.</text>
</comment>
<feature type="transmembrane region" description="Helical" evidence="1">
    <location>
        <begin position="157"/>
        <end position="178"/>
    </location>
</feature>
<keyword evidence="4" id="KW-1185">Reference proteome</keyword>
<keyword evidence="2" id="KW-0732">Signal</keyword>
<sequence>MKAIRLLLLSLMVPVLAFAHGGEDHSHDEVPSAQTAIAGEPRIETATETFEIVGRLQHGELSLMIDRYETNEPVLDGQVEVEVNGQKANARFHSDHGNYAVDDQAFLKALAKPGMHALVFTVAAGNDTDLLEATLTVGDEGHAATAPAARRFPLSTAAVGGVGLVLALLLSAIAIALARRKPSIGN</sequence>
<keyword evidence="1" id="KW-0812">Transmembrane</keyword>
<accession>A0ABU6JEW9</accession>
<name>A0ABU6JEW9_9BURK</name>
<feature type="signal peptide" evidence="2">
    <location>
        <begin position="1"/>
        <end position="19"/>
    </location>
</feature>